<feature type="non-terminal residue" evidence="1">
    <location>
        <position position="43"/>
    </location>
</feature>
<accession>A0A821SU49</accession>
<protein>
    <submittedName>
        <fullName evidence="1">Uncharacterized protein</fullName>
    </submittedName>
</protein>
<feature type="non-terminal residue" evidence="1">
    <location>
        <position position="1"/>
    </location>
</feature>
<organism evidence="1 2">
    <name type="scientific">Rotaria socialis</name>
    <dbReference type="NCBI Taxonomy" id="392032"/>
    <lineage>
        <taxon>Eukaryota</taxon>
        <taxon>Metazoa</taxon>
        <taxon>Spiralia</taxon>
        <taxon>Gnathifera</taxon>
        <taxon>Rotifera</taxon>
        <taxon>Eurotatoria</taxon>
        <taxon>Bdelloidea</taxon>
        <taxon>Philodinida</taxon>
        <taxon>Philodinidae</taxon>
        <taxon>Rotaria</taxon>
    </lineage>
</organism>
<proteinExistence type="predicted"/>
<keyword evidence="2" id="KW-1185">Reference proteome</keyword>
<dbReference type="EMBL" id="CAJOBP010064302">
    <property type="protein sequence ID" value="CAF4861462.1"/>
    <property type="molecule type" value="Genomic_DNA"/>
</dbReference>
<gene>
    <name evidence="1" type="ORF">UJA718_LOCUS43897</name>
</gene>
<evidence type="ECO:0000313" key="1">
    <source>
        <dbReference type="EMBL" id="CAF4861462.1"/>
    </source>
</evidence>
<dbReference type="AlphaFoldDB" id="A0A821SU49"/>
<reference evidence="1" key="1">
    <citation type="submission" date="2021-02" db="EMBL/GenBank/DDBJ databases">
        <authorList>
            <person name="Nowell W R."/>
        </authorList>
    </citation>
    <scope>NUCLEOTIDE SEQUENCE</scope>
</reference>
<comment type="caution">
    <text evidence="1">The sequence shown here is derived from an EMBL/GenBank/DDBJ whole genome shotgun (WGS) entry which is preliminary data.</text>
</comment>
<name>A0A821SU49_9BILA</name>
<sequence length="43" mass="4699">MLIPMLKADALVGDDLLSTTPINVPIIVYGGEKEENVKEPFLN</sequence>
<dbReference type="Proteomes" id="UP000663873">
    <property type="component" value="Unassembled WGS sequence"/>
</dbReference>
<evidence type="ECO:0000313" key="2">
    <source>
        <dbReference type="Proteomes" id="UP000663873"/>
    </source>
</evidence>